<dbReference type="Proteomes" id="UP000612282">
    <property type="component" value="Unassembled WGS sequence"/>
</dbReference>
<feature type="transmembrane region" description="Helical" evidence="5">
    <location>
        <begin position="67"/>
        <end position="89"/>
    </location>
</feature>
<gene>
    <name evidence="6" type="ORF">Aco03nite_074220</name>
</gene>
<feature type="transmembrane region" description="Helical" evidence="5">
    <location>
        <begin position="41"/>
        <end position="60"/>
    </location>
</feature>
<sequence>MFVAYAVAAVVFGLAVTGTALAKIRGVDRVVAGLTAAGVPQSWFVPLGLLNLAGALGLWIGIAWRPLGIAAATGLVLYFAGAVITHVRVRDTAGLPMPALLTALAAITLTLAVASI</sequence>
<evidence type="ECO:0000256" key="4">
    <source>
        <dbReference type="ARBA" id="ARBA00023136"/>
    </source>
</evidence>
<evidence type="ECO:0000256" key="3">
    <source>
        <dbReference type="ARBA" id="ARBA00022989"/>
    </source>
</evidence>
<accession>A0ABQ3XKI9</accession>
<keyword evidence="7" id="KW-1185">Reference proteome</keyword>
<comment type="subcellular location">
    <subcellularLocation>
        <location evidence="1">Membrane</location>
        <topology evidence="1">Multi-pass membrane protein</topology>
    </subcellularLocation>
</comment>
<keyword evidence="4 5" id="KW-0472">Membrane</keyword>
<organism evidence="6 7">
    <name type="scientific">Actinoplanes couchii</name>
    <dbReference type="NCBI Taxonomy" id="403638"/>
    <lineage>
        <taxon>Bacteria</taxon>
        <taxon>Bacillati</taxon>
        <taxon>Actinomycetota</taxon>
        <taxon>Actinomycetes</taxon>
        <taxon>Micromonosporales</taxon>
        <taxon>Micromonosporaceae</taxon>
        <taxon>Actinoplanes</taxon>
    </lineage>
</organism>
<comment type="caution">
    <text evidence="6">The sequence shown here is derived from an EMBL/GenBank/DDBJ whole genome shotgun (WGS) entry which is preliminary data.</text>
</comment>
<evidence type="ECO:0000256" key="1">
    <source>
        <dbReference type="ARBA" id="ARBA00004141"/>
    </source>
</evidence>
<name>A0ABQ3XKI9_9ACTN</name>
<evidence type="ECO:0000313" key="7">
    <source>
        <dbReference type="Proteomes" id="UP000612282"/>
    </source>
</evidence>
<evidence type="ECO:0000256" key="5">
    <source>
        <dbReference type="SAM" id="Phobius"/>
    </source>
</evidence>
<dbReference type="Pfam" id="PF13564">
    <property type="entry name" value="DoxX_2"/>
    <property type="match status" value="1"/>
</dbReference>
<evidence type="ECO:0000313" key="6">
    <source>
        <dbReference type="EMBL" id="GID59018.1"/>
    </source>
</evidence>
<proteinExistence type="predicted"/>
<evidence type="ECO:0008006" key="8">
    <source>
        <dbReference type="Google" id="ProtNLM"/>
    </source>
</evidence>
<feature type="transmembrane region" description="Helical" evidence="5">
    <location>
        <begin position="95"/>
        <end position="114"/>
    </location>
</feature>
<dbReference type="InterPro" id="IPR032808">
    <property type="entry name" value="DoxX"/>
</dbReference>
<protein>
    <recommendedName>
        <fullName evidence="8">DoxX family protein</fullName>
    </recommendedName>
</protein>
<dbReference type="RefSeq" id="WP_203804621.1">
    <property type="nucleotide sequence ID" value="NZ_BAAAQE010000094.1"/>
</dbReference>
<keyword evidence="2 5" id="KW-0812">Transmembrane</keyword>
<evidence type="ECO:0000256" key="2">
    <source>
        <dbReference type="ARBA" id="ARBA00022692"/>
    </source>
</evidence>
<reference evidence="6 7" key="1">
    <citation type="submission" date="2021-01" db="EMBL/GenBank/DDBJ databases">
        <title>Whole genome shotgun sequence of Actinoplanes couchii NBRC 106145.</title>
        <authorList>
            <person name="Komaki H."/>
            <person name="Tamura T."/>
        </authorList>
    </citation>
    <scope>NUCLEOTIDE SEQUENCE [LARGE SCALE GENOMIC DNA]</scope>
    <source>
        <strain evidence="6 7">NBRC 106145</strain>
    </source>
</reference>
<keyword evidence="3 5" id="KW-1133">Transmembrane helix</keyword>
<dbReference type="EMBL" id="BOMG01000094">
    <property type="protein sequence ID" value="GID59018.1"/>
    <property type="molecule type" value="Genomic_DNA"/>
</dbReference>